<sequence>MASAKLTALLSFLSDIPRYRTEKPFYELRRPPAGFDYETATEAELESLAKKDNLEFSEQDVPIGNIRGREANFRLETCGFEIVHHASRLTDRLMMSAEAIQAYKNETEELLQKRLTGPSTWRGLIPEIEDNPLAVCDYRTVDNGDLIAGDRLIPTRIGEIYYVRHNRNQKWYWLEKMKPDEPFLMIMYDSDGGKGALLCPHISFQNPEAPETAQERVSIETRTIVITRREEERLLSDHISSC</sequence>
<dbReference type="InParanoid" id="F0X7K0"/>
<dbReference type="GO" id="GO:0016491">
    <property type="term" value="F:oxidoreductase activity"/>
    <property type="evidence" value="ECO:0007669"/>
    <property type="project" value="InterPro"/>
</dbReference>
<keyword evidence="3" id="KW-1185">Reference proteome</keyword>
<evidence type="ECO:0000313" key="3">
    <source>
        <dbReference type="Proteomes" id="UP000007796"/>
    </source>
</evidence>
<dbReference type="NCBIfam" id="NF041278">
    <property type="entry name" value="CmcJ_NvfI_EfuI"/>
    <property type="match status" value="1"/>
</dbReference>
<evidence type="ECO:0000313" key="2">
    <source>
        <dbReference type="EMBL" id="EFX06319.1"/>
    </source>
</evidence>
<dbReference type="STRING" id="655863.F0X7K0"/>
<protein>
    <submittedName>
        <fullName evidence="2">Uncharacterized protein</fullName>
    </submittedName>
</protein>
<dbReference type="AlphaFoldDB" id="F0X7K0"/>
<proteinExistence type="inferred from homology"/>
<dbReference type="HOGENOM" id="CLU_042688_0_2_1"/>
<comment type="similarity">
    <text evidence="1">Belongs to the asaB hydroxylase/desaturase family.</text>
</comment>
<dbReference type="PANTHER" id="PTHR34598:SF3">
    <property type="entry name" value="OXIDOREDUCTASE AN1597"/>
    <property type="match status" value="1"/>
</dbReference>
<dbReference type="Proteomes" id="UP000007796">
    <property type="component" value="Unassembled WGS sequence"/>
</dbReference>
<evidence type="ECO:0000256" key="1">
    <source>
        <dbReference type="ARBA" id="ARBA00023604"/>
    </source>
</evidence>
<reference evidence="2 3" key="1">
    <citation type="journal article" date="2011" name="Proc. Natl. Acad. Sci. U.S.A.">
        <title>Genome and transcriptome analyses of the mountain pine beetle-fungal symbiont Grosmannia clavigera, a lodgepole pine pathogen.</title>
        <authorList>
            <person name="DiGuistini S."/>
            <person name="Wang Y."/>
            <person name="Liao N.Y."/>
            <person name="Taylor G."/>
            <person name="Tanguay P."/>
            <person name="Feau N."/>
            <person name="Henrissat B."/>
            <person name="Chan S.K."/>
            <person name="Hesse-Orce U."/>
            <person name="Alamouti S.M."/>
            <person name="Tsui C.K.M."/>
            <person name="Docking R.T."/>
            <person name="Levasseur A."/>
            <person name="Haridas S."/>
            <person name="Robertson G."/>
            <person name="Birol I."/>
            <person name="Holt R.A."/>
            <person name="Marra M.A."/>
            <person name="Hamelin R.C."/>
            <person name="Hirst M."/>
            <person name="Jones S.J.M."/>
            <person name="Bohlmann J."/>
            <person name="Breuil C."/>
        </authorList>
    </citation>
    <scope>NUCLEOTIDE SEQUENCE [LARGE SCALE GENOMIC DNA]</scope>
    <source>
        <strain evidence="3">kw1407 / UAMH 11150</strain>
    </source>
</reference>
<dbReference type="EMBL" id="GL629729">
    <property type="protein sequence ID" value="EFX06319.1"/>
    <property type="molecule type" value="Genomic_DNA"/>
</dbReference>
<dbReference type="RefSeq" id="XP_014175801.1">
    <property type="nucleotide sequence ID" value="XM_014320326.1"/>
</dbReference>
<dbReference type="PANTHER" id="PTHR34598">
    <property type="entry name" value="BLL6449 PROTEIN"/>
    <property type="match status" value="1"/>
</dbReference>
<accession>F0X7K0</accession>
<name>F0X7K0_GROCL</name>
<gene>
    <name evidence="2" type="ORF">CMQ_6640</name>
</gene>
<organism evidence="3">
    <name type="scientific">Grosmannia clavigera (strain kw1407 / UAMH 11150)</name>
    <name type="common">Blue stain fungus</name>
    <name type="synonym">Graphiocladiella clavigera</name>
    <dbReference type="NCBI Taxonomy" id="655863"/>
    <lineage>
        <taxon>Eukaryota</taxon>
        <taxon>Fungi</taxon>
        <taxon>Dikarya</taxon>
        <taxon>Ascomycota</taxon>
        <taxon>Pezizomycotina</taxon>
        <taxon>Sordariomycetes</taxon>
        <taxon>Sordariomycetidae</taxon>
        <taxon>Ophiostomatales</taxon>
        <taxon>Ophiostomataceae</taxon>
        <taxon>Leptographium</taxon>
    </lineage>
</organism>
<dbReference type="eggNOG" id="ENOG502R1CV">
    <property type="taxonomic scope" value="Eukaryota"/>
</dbReference>
<dbReference type="InterPro" id="IPR044053">
    <property type="entry name" value="AsaB-like"/>
</dbReference>
<dbReference type="GeneID" id="25980096"/>
<dbReference type="OrthoDB" id="412788at2759"/>